<keyword evidence="4" id="KW-1185">Reference proteome</keyword>
<gene>
    <name evidence="3" type="ORF">K444DRAFT_662830</name>
</gene>
<dbReference type="Pfam" id="PF06687">
    <property type="entry name" value="SUR7"/>
    <property type="match status" value="1"/>
</dbReference>
<dbReference type="RefSeq" id="XP_024737730.1">
    <property type="nucleotide sequence ID" value="XM_024886752.1"/>
</dbReference>
<feature type="transmembrane region" description="Helical" evidence="1">
    <location>
        <begin position="218"/>
        <end position="243"/>
    </location>
</feature>
<proteinExistence type="predicted"/>
<dbReference type="EMBL" id="KZ613787">
    <property type="protein sequence ID" value="PMD60826.1"/>
    <property type="molecule type" value="Genomic_DNA"/>
</dbReference>
<dbReference type="AlphaFoldDB" id="A0A2J6TCS7"/>
<feature type="transmembrane region" description="Helical" evidence="1">
    <location>
        <begin position="139"/>
        <end position="172"/>
    </location>
</feature>
<evidence type="ECO:0008006" key="5">
    <source>
        <dbReference type="Google" id="ProtNLM"/>
    </source>
</evidence>
<dbReference type="GO" id="GO:0005886">
    <property type="term" value="C:plasma membrane"/>
    <property type="evidence" value="ECO:0007669"/>
    <property type="project" value="InterPro"/>
</dbReference>
<dbReference type="GeneID" id="36594829"/>
<keyword evidence="2" id="KW-0732">Signal</keyword>
<keyword evidence="1" id="KW-0812">Transmembrane</keyword>
<dbReference type="GO" id="GO:0051285">
    <property type="term" value="C:cell cortex of cell tip"/>
    <property type="evidence" value="ECO:0007669"/>
    <property type="project" value="TreeGrafter"/>
</dbReference>
<evidence type="ECO:0000313" key="3">
    <source>
        <dbReference type="EMBL" id="PMD60826.1"/>
    </source>
</evidence>
<dbReference type="InterPro" id="IPR009571">
    <property type="entry name" value="SUR7/Rim9-like_fungi"/>
</dbReference>
<accession>A0A2J6TCS7</accession>
<keyword evidence="1" id="KW-0472">Membrane</keyword>
<evidence type="ECO:0000256" key="1">
    <source>
        <dbReference type="SAM" id="Phobius"/>
    </source>
</evidence>
<protein>
    <recommendedName>
        <fullName evidence="5">SUR7-domain-containing protein</fullName>
    </recommendedName>
</protein>
<dbReference type="PANTHER" id="PTHR28019:SF7">
    <property type="entry name" value="SUR7 PROTEIN"/>
    <property type="match status" value="1"/>
</dbReference>
<dbReference type="Proteomes" id="UP000235371">
    <property type="component" value="Unassembled WGS sequence"/>
</dbReference>
<name>A0A2J6TCS7_9HELO</name>
<sequence length="249" mass="26873">MWSTILPELMSITVFILTILCLQAGHSPSYLQNYAILSLNTTGLKSAYHERTQAGLPIHDVYNLYMMTTCSGYWTNNSAPPPALVTCSPVSWYSKFLPATLIQTDLTSHHGANLSSLSFPPSIQSAFVERFNLQLHVAFIFYVIALVWVGIVIVWGMLACWVGVLGSFAVLFTSSASTSLLIASAIVSVVQSQAVALINDQGANIGLSAGYNGRFLALTWSAFAINCVSSVVWSLSGFCSGLVRGRGDF</sequence>
<dbReference type="OrthoDB" id="4159154at2759"/>
<organism evidence="3 4">
    <name type="scientific">Hyaloscypha bicolor E</name>
    <dbReference type="NCBI Taxonomy" id="1095630"/>
    <lineage>
        <taxon>Eukaryota</taxon>
        <taxon>Fungi</taxon>
        <taxon>Dikarya</taxon>
        <taxon>Ascomycota</taxon>
        <taxon>Pezizomycotina</taxon>
        <taxon>Leotiomycetes</taxon>
        <taxon>Helotiales</taxon>
        <taxon>Hyaloscyphaceae</taxon>
        <taxon>Hyaloscypha</taxon>
        <taxon>Hyaloscypha bicolor</taxon>
    </lineage>
</organism>
<reference evidence="3 4" key="1">
    <citation type="submission" date="2016-04" db="EMBL/GenBank/DDBJ databases">
        <title>A degradative enzymes factory behind the ericoid mycorrhizal symbiosis.</title>
        <authorList>
            <consortium name="DOE Joint Genome Institute"/>
            <person name="Martino E."/>
            <person name="Morin E."/>
            <person name="Grelet G."/>
            <person name="Kuo A."/>
            <person name="Kohler A."/>
            <person name="Daghino S."/>
            <person name="Barry K."/>
            <person name="Choi C."/>
            <person name="Cichocki N."/>
            <person name="Clum A."/>
            <person name="Copeland A."/>
            <person name="Hainaut M."/>
            <person name="Haridas S."/>
            <person name="Labutti K."/>
            <person name="Lindquist E."/>
            <person name="Lipzen A."/>
            <person name="Khouja H.-R."/>
            <person name="Murat C."/>
            <person name="Ohm R."/>
            <person name="Olson A."/>
            <person name="Spatafora J."/>
            <person name="Veneault-Fourrey C."/>
            <person name="Henrissat B."/>
            <person name="Grigoriev I."/>
            <person name="Martin F."/>
            <person name="Perotto S."/>
        </authorList>
    </citation>
    <scope>NUCLEOTIDE SEQUENCE [LARGE SCALE GENOMIC DNA]</scope>
    <source>
        <strain evidence="3 4">E</strain>
    </source>
</reference>
<feature type="chain" id="PRO_5014468655" description="SUR7-domain-containing protein" evidence="2">
    <location>
        <begin position="25"/>
        <end position="249"/>
    </location>
</feature>
<dbReference type="PANTHER" id="PTHR28019">
    <property type="entry name" value="CELL MEMBRANE PROTEIN YLR413W-RELATED"/>
    <property type="match status" value="1"/>
</dbReference>
<dbReference type="GO" id="GO:0031505">
    <property type="term" value="P:fungal-type cell wall organization"/>
    <property type="evidence" value="ECO:0007669"/>
    <property type="project" value="TreeGrafter"/>
</dbReference>
<evidence type="ECO:0000256" key="2">
    <source>
        <dbReference type="SAM" id="SignalP"/>
    </source>
</evidence>
<feature type="signal peptide" evidence="2">
    <location>
        <begin position="1"/>
        <end position="24"/>
    </location>
</feature>
<keyword evidence="1" id="KW-1133">Transmembrane helix</keyword>
<dbReference type="InterPro" id="IPR052413">
    <property type="entry name" value="SUR7_domain"/>
</dbReference>
<feature type="transmembrane region" description="Helical" evidence="1">
    <location>
        <begin position="179"/>
        <end position="198"/>
    </location>
</feature>
<evidence type="ECO:0000313" key="4">
    <source>
        <dbReference type="Proteomes" id="UP000235371"/>
    </source>
</evidence>
<dbReference type="InParanoid" id="A0A2J6TCS7"/>